<organism evidence="5 6">
    <name type="scientific">Aurantimonas aggregata</name>
    <dbReference type="NCBI Taxonomy" id="2047720"/>
    <lineage>
        <taxon>Bacteria</taxon>
        <taxon>Pseudomonadati</taxon>
        <taxon>Pseudomonadota</taxon>
        <taxon>Alphaproteobacteria</taxon>
        <taxon>Hyphomicrobiales</taxon>
        <taxon>Aurantimonadaceae</taxon>
        <taxon>Aurantimonas</taxon>
    </lineage>
</organism>
<dbReference type="SUPFAM" id="SSF55073">
    <property type="entry name" value="Nucleotide cyclase"/>
    <property type="match status" value="1"/>
</dbReference>
<evidence type="ECO:0000256" key="3">
    <source>
        <dbReference type="SAM" id="Phobius"/>
    </source>
</evidence>
<dbReference type="GO" id="GO:0043709">
    <property type="term" value="P:cell adhesion involved in single-species biofilm formation"/>
    <property type="evidence" value="ECO:0007669"/>
    <property type="project" value="TreeGrafter"/>
</dbReference>
<proteinExistence type="predicted"/>
<dbReference type="PROSITE" id="PS50887">
    <property type="entry name" value="GGDEF"/>
    <property type="match status" value="1"/>
</dbReference>
<dbReference type="EMBL" id="JAAAMJ010000001">
    <property type="protein sequence ID" value="NDV85489.1"/>
    <property type="molecule type" value="Genomic_DNA"/>
</dbReference>
<keyword evidence="3" id="KW-0472">Membrane</keyword>
<dbReference type="CDD" id="cd01949">
    <property type="entry name" value="GGDEF"/>
    <property type="match status" value="1"/>
</dbReference>
<dbReference type="NCBIfam" id="TIGR00254">
    <property type="entry name" value="GGDEF"/>
    <property type="match status" value="1"/>
</dbReference>
<comment type="caution">
    <text evidence="5">The sequence shown here is derived from an EMBL/GenBank/DDBJ whole genome shotgun (WGS) entry which is preliminary data.</text>
</comment>
<gene>
    <name evidence="5" type="ORF">GTW51_02125</name>
</gene>
<sequence length="260" mass="28085">MIMSKAELTVLLFLGAIVTATAGLAAFYAVAHPALGAAGLAEAQRTGTILFSGTMAAMLVAVAIGLFWLLPTMRRQFREQNKLQSLTGILTQRSQDLETAALTDPLTGMNNRRFFDAALGHFLAEFARIQRPIGLMILDLDHFKAINDTYGQDVGDEVLKAIAACLFEFTRHHDVVARLGGEEFAIVAPNLHAAELAQLAERIRSAIAALPLDLGTIRIRVTVSIGLAVSMPDDDCTGFYKRADVNLYAAKQAGRNRVCA</sequence>
<dbReference type="GO" id="GO:0052621">
    <property type="term" value="F:diguanylate cyclase activity"/>
    <property type="evidence" value="ECO:0007669"/>
    <property type="project" value="UniProtKB-EC"/>
</dbReference>
<dbReference type="RefSeq" id="WP_163042212.1">
    <property type="nucleotide sequence ID" value="NZ_JAAAMJ010000001.1"/>
</dbReference>
<dbReference type="InterPro" id="IPR050469">
    <property type="entry name" value="Diguanylate_Cyclase"/>
</dbReference>
<accession>A0A6L9MCG6</accession>
<dbReference type="InterPro" id="IPR000160">
    <property type="entry name" value="GGDEF_dom"/>
</dbReference>
<dbReference type="InterPro" id="IPR043128">
    <property type="entry name" value="Rev_trsase/Diguanyl_cyclase"/>
</dbReference>
<comment type="catalytic activity">
    <reaction evidence="2">
        <text>2 GTP = 3',3'-c-di-GMP + 2 diphosphate</text>
        <dbReference type="Rhea" id="RHEA:24898"/>
        <dbReference type="ChEBI" id="CHEBI:33019"/>
        <dbReference type="ChEBI" id="CHEBI:37565"/>
        <dbReference type="ChEBI" id="CHEBI:58805"/>
        <dbReference type="EC" id="2.7.7.65"/>
    </reaction>
</comment>
<dbReference type="Gene3D" id="3.30.70.270">
    <property type="match status" value="1"/>
</dbReference>
<dbReference type="PANTHER" id="PTHR45138">
    <property type="entry name" value="REGULATORY COMPONENTS OF SENSORY TRANSDUCTION SYSTEM"/>
    <property type="match status" value="1"/>
</dbReference>
<name>A0A6L9MCG6_9HYPH</name>
<evidence type="ECO:0000256" key="2">
    <source>
        <dbReference type="ARBA" id="ARBA00034247"/>
    </source>
</evidence>
<protein>
    <recommendedName>
        <fullName evidence="1">diguanylate cyclase</fullName>
        <ecNumber evidence="1">2.7.7.65</ecNumber>
    </recommendedName>
</protein>
<dbReference type="GO" id="GO:0005886">
    <property type="term" value="C:plasma membrane"/>
    <property type="evidence" value="ECO:0007669"/>
    <property type="project" value="TreeGrafter"/>
</dbReference>
<keyword evidence="6" id="KW-1185">Reference proteome</keyword>
<evidence type="ECO:0000313" key="5">
    <source>
        <dbReference type="EMBL" id="NDV85489.1"/>
    </source>
</evidence>
<dbReference type="GO" id="GO:1902201">
    <property type="term" value="P:negative regulation of bacterial-type flagellum-dependent cell motility"/>
    <property type="evidence" value="ECO:0007669"/>
    <property type="project" value="TreeGrafter"/>
</dbReference>
<keyword evidence="3" id="KW-0812">Transmembrane</keyword>
<evidence type="ECO:0000259" key="4">
    <source>
        <dbReference type="PROSITE" id="PS50887"/>
    </source>
</evidence>
<dbReference type="Pfam" id="PF00990">
    <property type="entry name" value="GGDEF"/>
    <property type="match status" value="1"/>
</dbReference>
<feature type="transmembrane region" description="Helical" evidence="3">
    <location>
        <begin position="46"/>
        <end position="70"/>
    </location>
</feature>
<keyword evidence="3" id="KW-1133">Transmembrane helix</keyword>
<feature type="domain" description="GGDEF" evidence="4">
    <location>
        <begin position="131"/>
        <end position="260"/>
    </location>
</feature>
<evidence type="ECO:0000256" key="1">
    <source>
        <dbReference type="ARBA" id="ARBA00012528"/>
    </source>
</evidence>
<dbReference type="Proteomes" id="UP000476332">
    <property type="component" value="Unassembled WGS sequence"/>
</dbReference>
<dbReference type="PANTHER" id="PTHR45138:SF9">
    <property type="entry name" value="DIGUANYLATE CYCLASE DGCM-RELATED"/>
    <property type="match status" value="1"/>
</dbReference>
<reference evidence="5 6" key="1">
    <citation type="submission" date="2020-01" db="EMBL/GenBank/DDBJ databases">
        <title>Genomes of bacteria type strains.</title>
        <authorList>
            <person name="Chen J."/>
            <person name="Zhu S."/>
            <person name="Chen J."/>
        </authorList>
    </citation>
    <scope>NUCLEOTIDE SEQUENCE [LARGE SCALE GENOMIC DNA]</scope>
    <source>
        <strain evidence="5 6">KCTC 52919</strain>
    </source>
</reference>
<dbReference type="InterPro" id="IPR029787">
    <property type="entry name" value="Nucleotide_cyclase"/>
</dbReference>
<dbReference type="AlphaFoldDB" id="A0A6L9MCG6"/>
<dbReference type="FunFam" id="3.30.70.270:FF:000001">
    <property type="entry name" value="Diguanylate cyclase domain protein"/>
    <property type="match status" value="1"/>
</dbReference>
<dbReference type="EC" id="2.7.7.65" evidence="1"/>
<dbReference type="SMART" id="SM00267">
    <property type="entry name" value="GGDEF"/>
    <property type="match status" value="1"/>
</dbReference>
<evidence type="ECO:0000313" key="6">
    <source>
        <dbReference type="Proteomes" id="UP000476332"/>
    </source>
</evidence>